<accession>A0A2S0UMT0</accession>
<proteinExistence type="predicted"/>
<dbReference type="RefSeq" id="WP_108435933.1">
    <property type="nucleotide sequence ID" value="NZ_CP028918.1"/>
</dbReference>
<dbReference type="InterPro" id="IPR036286">
    <property type="entry name" value="LexA/Signal_pep-like_sf"/>
</dbReference>
<dbReference type="AlphaFoldDB" id="A0A2S0UMT0"/>
<dbReference type="Proteomes" id="UP000244496">
    <property type="component" value="Chromosome"/>
</dbReference>
<gene>
    <name evidence="1" type="ORF">HYN69_11920</name>
</gene>
<keyword evidence="2" id="KW-1185">Reference proteome</keyword>
<dbReference type="KEGG" id="geh:HYN69_11920"/>
<organism evidence="1 2">
    <name type="scientific">Paragemmobacter aquarius</name>
    <dbReference type="NCBI Taxonomy" id="2169400"/>
    <lineage>
        <taxon>Bacteria</taxon>
        <taxon>Pseudomonadati</taxon>
        <taxon>Pseudomonadota</taxon>
        <taxon>Alphaproteobacteria</taxon>
        <taxon>Rhodobacterales</taxon>
        <taxon>Paracoccaceae</taxon>
        <taxon>Paragemmobacter</taxon>
    </lineage>
</organism>
<name>A0A2S0UMT0_9RHOB</name>
<dbReference type="EMBL" id="CP028918">
    <property type="protein sequence ID" value="AWB49116.1"/>
    <property type="molecule type" value="Genomic_DNA"/>
</dbReference>
<dbReference type="Gene3D" id="2.10.109.10">
    <property type="entry name" value="Umud Fragment, subunit A"/>
    <property type="match status" value="1"/>
</dbReference>
<reference evidence="1 2" key="1">
    <citation type="submission" date="2018-04" db="EMBL/GenBank/DDBJ databases">
        <title>Genome sequencing of Gemmobacter.</title>
        <authorList>
            <person name="Yi H."/>
            <person name="Baek M.-G."/>
        </authorList>
    </citation>
    <scope>NUCLEOTIDE SEQUENCE [LARGE SCALE GENOMIC DNA]</scope>
    <source>
        <strain evidence="1 2">HYN0069</strain>
    </source>
</reference>
<dbReference type="SUPFAM" id="SSF51306">
    <property type="entry name" value="LexA/Signal peptidase"/>
    <property type="match status" value="1"/>
</dbReference>
<evidence type="ECO:0000313" key="2">
    <source>
        <dbReference type="Proteomes" id="UP000244496"/>
    </source>
</evidence>
<dbReference type="OrthoDB" id="528805at2"/>
<sequence>MDLRIHAAEVPGIYICIYDDDVFVKRIQQLRDDNGLVGNVMISDNPLYPPVVVSGRDNYRLRIVGKVALVMHAV</sequence>
<protein>
    <submittedName>
        <fullName evidence="1">Uncharacterized protein</fullName>
    </submittedName>
</protein>
<evidence type="ECO:0000313" key="1">
    <source>
        <dbReference type="EMBL" id="AWB49116.1"/>
    </source>
</evidence>